<keyword evidence="2" id="KW-0472">Membrane</keyword>
<dbReference type="NCBIfam" id="TIGR01598">
    <property type="entry name" value="holin_phiLC3"/>
    <property type="match status" value="1"/>
</dbReference>
<name>A0ABR7INP0_9CLOT</name>
<feature type="transmembrane region" description="Helical" evidence="2">
    <location>
        <begin position="46"/>
        <end position="68"/>
    </location>
</feature>
<keyword evidence="4" id="KW-1185">Reference proteome</keyword>
<proteinExistence type="predicted"/>
<evidence type="ECO:0000313" key="4">
    <source>
        <dbReference type="Proteomes" id="UP000649151"/>
    </source>
</evidence>
<evidence type="ECO:0000256" key="1">
    <source>
        <dbReference type="SAM" id="MobiDB-lite"/>
    </source>
</evidence>
<accession>A0ABR7INP0</accession>
<keyword evidence="2" id="KW-1133">Transmembrane helix</keyword>
<feature type="region of interest" description="Disordered" evidence="1">
    <location>
        <begin position="72"/>
        <end position="91"/>
    </location>
</feature>
<dbReference type="InterPro" id="IPR006485">
    <property type="entry name" value="Phage-like_holin"/>
</dbReference>
<organism evidence="3 4">
    <name type="scientific">Clostridium facile</name>
    <dbReference type="NCBI Taxonomy" id="2763035"/>
    <lineage>
        <taxon>Bacteria</taxon>
        <taxon>Bacillati</taxon>
        <taxon>Bacillota</taxon>
        <taxon>Clostridia</taxon>
        <taxon>Eubacteriales</taxon>
        <taxon>Clostridiaceae</taxon>
        <taxon>Clostridium</taxon>
    </lineage>
</organism>
<feature type="transmembrane region" description="Helical" evidence="2">
    <location>
        <begin position="12"/>
        <end position="34"/>
    </location>
</feature>
<protein>
    <submittedName>
        <fullName evidence="3">Phage holin</fullName>
    </submittedName>
</protein>
<dbReference type="RefSeq" id="WP_186995962.1">
    <property type="nucleotide sequence ID" value="NZ_JACOQK010000001.1"/>
</dbReference>
<comment type="caution">
    <text evidence="3">The sequence shown here is derived from an EMBL/GenBank/DDBJ whole genome shotgun (WGS) entry which is preliminary data.</text>
</comment>
<dbReference type="EMBL" id="JACOQK010000001">
    <property type="protein sequence ID" value="MBC5786726.1"/>
    <property type="molecule type" value="Genomic_DNA"/>
</dbReference>
<gene>
    <name evidence="3" type="ORF">H8Z77_01640</name>
</gene>
<evidence type="ECO:0000256" key="2">
    <source>
        <dbReference type="SAM" id="Phobius"/>
    </source>
</evidence>
<dbReference type="Proteomes" id="UP000649151">
    <property type="component" value="Unassembled WGS sequence"/>
</dbReference>
<reference evidence="3 4" key="1">
    <citation type="submission" date="2020-08" db="EMBL/GenBank/DDBJ databases">
        <title>Genome public.</title>
        <authorList>
            <person name="Liu C."/>
            <person name="Sun Q."/>
        </authorList>
    </citation>
    <scope>NUCLEOTIDE SEQUENCE [LARGE SCALE GENOMIC DNA]</scope>
    <source>
        <strain evidence="3 4">NSJ-27</strain>
    </source>
</reference>
<sequence>MNINWKVRLKNPVWWAQIIIAIVSPILVGLGLQWSDMTTWKSLGQALYDAICNPVIVVSVIASVWTAITDPTTKGTSDSTQALTYTQPKQD</sequence>
<dbReference type="Pfam" id="PF04531">
    <property type="entry name" value="Phage_holin_1"/>
    <property type="match status" value="1"/>
</dbReference>
<keyword evidence="2" id="KW-0812">Transmembrane</keyword>
<evidence type="ECO:0000313" key="3">
    <source>
        <dbReference type="EMBL" id="MBC5786726.1"/>
    </source>
</evidence>